<dbReference type="AlphaFoldDB" id="A0A6J7IKA6"/>
<evidence type="ECO:0000256" key="1">
    <source>
        <dbReference type="ARBA" id="ARBA00007261"/>
    </source>
</evidence>
<proteinExistence type="inferred from homology"/>
<gene>
    <name evidence="4" type="ORF">UFOPK3733_00655</name>
</gene>
<dbReference type="PROSITE" id="PS00143">
    <property type="entry name" value="INSULINASE"/>
    <property type="match status" value="1"/>
</dbReference>
<evidence type="ECO:0000313" key="4">
    <source>
        <dbReference type="EMBL" id="CAB4930762.1"/>
    </source>
</evidence>
<dbReference type="GO" id="GO:0006508">
    <property type="term" value="P:proteolysis"/>
    <property type="evidence" value="ECO:0007669"/>
    <property type="project" value="InterPro"/>
</dbReference>
<evidence type="ECO:0000259" key="2">
    <source>
        <dbReference type="Pfam" id="PF00675"/>
    </source>
</evidence>
<dbReference type="Pfam" id="PF05193">
    <property type="entry name" value="Peptidase_M16_C"/>
    <property type="match status" value="1"/>
</dbReference>
<dbReference type="InterPro" id="IPR007863">
    <property type="entry name" value="Peptidase_M16_C"/>
</dbReference>
<dbReference type="Gene3D" id="3.30.830.10">
    <property type="entry name" value="Metalloenzyme, LuxS/M16 peptidase-like"/>
    <property type="match status" value="2"/>
</dbReference>
<dbReference type="GO" id="GO:0046872">
    <property type="term" value="F:metal ion binding"/>
    <property type="evidence" value="ECO:0007669"/>
    <property type="project" value="InterPro"/>
</dbReference>
<name>A0A6J7IKA6_9ZZZZ</name>
<accession>A0A6J7IKA6</accession>
<dbReference type="Pfam" id="PF00675">
    <property type="entry name" value="Peptidase_M16"/>
    <property type="match status" value="1"/>
</dbReference>
<dbReference type="PANTHER" id="PTHR11851">
    <property type="entry name" value="METALLOPROTEASE"/>
    <property type="match status" value="1"/>
</dbReference>
<dbReference type="InterPro" id="IPR001431">
    <property type="entry name" value="Pept_M16_Zn_BS"/>
</dbReference>
<protein>
    <submittedName>
        <fullName evidence="4">Unannotated protein</fullName>
    </submittedName>
</protein>
<feature type="domain" description="Peptidase M16 N-terminal" evidence="2">
    <location>
        <begin position="39"/>
        <end position="185"/>
    </location>
</feature>
<organism evidence="4">
    <name type="scientific">freshwater metagenome</name>
    <dbReference type="NCBI Taxonomy" id="449393"/>
    <lineage>
        <taxon>unclassified sequences</taxon>
        <taxon>metagenomes</taxon>
        <taxon>ecological metagenomes</taxon>
    </lineage>
</organism>
<reference evidence="4" key="1">
    <citation type="submission" date="2020-05" db="EMBL/GenBank/DDBJ databases">
        <authorList>
            <person name="Chiriac C."/>
            <person name="Salcher M."/>
            <person name="Ghai R."/>
            <person name="Kavagutti S V."/>
        </authorList>
    </citation>
    <scope>NUCLEOTIDE SEQUENCE</scope>
</reference>
<dbReference type="GO" id="GO:0004222">
    <property type="term" value="F:metalloendopeptidase activity"/>
    <property type="evidence" value="ECO:0007669"/>
    <property type="project" value="InterPro"/>
</dbReference>
<evidence type="ECO:0000259" key="3">
    <source>
        <dbReference type="Pfam" id="PF05193"/>
    </source>
</evidence>
<dbReference type="EMBL" id="CAFBNC010000022">
    <property type="protein sequence ID" value="CAB4930762.1"/>
    <property type="molecule type" value="Genomic_DNA"/>
</dbReference>
<dbReference type="InterPro" id="IPR050361">
    <property type="entry name" value="MPP/UQCRC_Complex"/>
</dbReference>
<feature type="domain" description="Peptidase M16 C-terminal" evidence="3">
    <location>
        <begin position="193"/>
        <end position="360"/>
    </location>
</feature>
<dbReference type="InterPro" id="IPR011249">
    <property type="entry name" value="Metalloenz_LuxS/M16"/>
</dbReference>
<dbReference type="InterPro" id="IPR011765">
    <property type="entry name" value="Pept_M16_N"/>
</dbReference>
<dbReference type="SUPFAM" id="SSF63411">
    <property type="entry name" value="LuxS/MPP-like metallohydrolase"/>
    <property type="match status" value="2"/>
</dbReference>
<sequence>MAAAAVAMVGVAAVAADPLVVSSPGEPDIERSELTSGVRVITERMPEARSVSIGMWFAVGSRDEPGEIAGASHFLEHLLFKGTEKRSARSIALAIDAVGGEMNAYTTREHTAYYLRLPVAELHNGLELLADVVSEPAFREHELDAERDVIIEELLMSEDTPDDLVITALYESLYPDHALGRETLGSHDTVEAMTRDDVAEFHAQWYRPRTAVVAAAGALEHAEVLAAIDGLFDGGAPGEAPQRSGPTSAIRPLVVIDHPIEQVHVAVGWPALSQGDDDRYAMWVANHVLGGGMSSRLFQKIREERGLAYTVFTTPSSYSDAGSLIMYAGTAVNRLGELLDVTDEVLSGFIADGITDEEHAVALGYLEGSMLLGLEDSGARMSRLGTGIATRNDITPVDEHIRRIRAVTTDDVAAVITRIFGGPRAVSAVGPLGSGNPALDRFVQR</sequence>
<dbReference type="PANTHER" id="PTHR11851:SF49">
    <property type="entry name" value="MITOCHONDRIAL-PROCESSING PEPTIDASE SUBUNIT ALPHA"/>
    <property type="match status" value="1"/>
</dbReference>
<comment type="similarity">
    <text evidence="1">Belongs to the peptidase M16 family.</text>
</comment>